<dbReference type="Proteomes" id="UP001284033">
    <property type="component" value="Unassembled WGS sequence"/>
</dbReference>
<dbReference type="EMBL" id="JAQZHK010000001">
    <property type="protein sequence ID" value="MDY3512035.1"/>
    <property type="molecule type" value="Genomic_DNA"/>
</dbReference>
<feature type="coiled-coil region" evidence="2">
    <location>
        <begin position="94"/>
        <end position="121"/>
    </location>
</feature>
<dbReference type="PANTHER" id="PTHR46558:SF11">
    <property type="entry name" value="HTH-TYPE TRANSCRIPTIONAL REGULATOR XRE"/>
    <property type="match status" value="1"/>
</dbReference>
<evidence type="ECO:0000313" key="4">
    <source>
        <dbReference type="EMBL" id="MDY3512035.1"/>
    </source>
</evidence>
<dbReference type="PROSITE" id="PS50943">
    <property type="entry name" value="HTH_CROC1"/>
    <property type="match status" value="1"/>
</dbReference>
<proteinExistence type="predicted"/>
<dbReference type="AlphaFoldDB" id="A0AAP6H7D2"/>
<dbReference type="SUPFAM" id="SSF47413">
    <property type="entry name" value="lambda repressor-like DNA-binding domains"/>
    <property type="match status" value="1"/>
</dbReference>
<accession>A0AAP6H7D2</accession>
<dbReference type="Gene3D" id="1.10.260.40">
    <property type="entry name" value="lambda repressor-like DNA-binding domains"/>
    <property type="match status" value="1"/>
</dbReference>
<dbReference type="SMART" id="SM00530">
    <property type="entry name" value="HTH_XRE"/>
    <property type="match status" value="1"/>
</dbReference>
<feature type="domain" description="HTH cro/C1-type" evidence="3">
    <location>
        <begin position="6"/>
        <end position="60"/>
    </location>
</feature>
<protein>
    <submittedName>
        <fullName evidence="4">Helix-turn-helix domain-containing protein</fullName>
    </submittedName>
</protein>
<evidence type="ECO:0000313" key="5">
    <source>
        <dbReference type="Proteomes" id="UP001284033"/>
    </source>
</evidence>
<comment type="caution">
    <text evidence="4">The sequence shown here is derived from an EMBL/GenBank/DDBJ whole genome shotgun (WGS) entry which is preliminary data.</text>
</comment>
<dbReference type="InterPro" id="IPR001387">
    <property type="entry name" value="Cro/C1-type_HTH"/>
</dbReference>
<organism evidence="4 5">
    <name type="scientific">Riemerella anatipestifer</name>
    <name type="common">Moraxella anatipestifer</name>
    <dbReference type="NCBI Taxonomy" id="34085"/>
    <lineage>
        <taxon>Bacteria</taxon>
        <taxon>Pseudomonadati</taxon>
        <taxon>Bacteroidota</taxon>
        <taxon>Flavobacteriia</taxon>
        <taxon>Flavobacteriales</taxon>
        <taxon>Weeksellaceae</taxon>
        <taxon>Riemerella</taxon>
    </lineage>
</organism>
<reference evidence="4" key="1">
    <citation type="submission" date="2023-01" db="EMBL/GenBank/DDBJ databases">
        <title>Genome-based studies on antimicrobial resistance profiles of Riemerella anatipestifer in China, 1994 to 2021.</title>
        <authorList>
            <person name="Yang Z."/>
            <person name="Zhu D."/>
        </authorList>
    </citation>
    <scope>NUCLEOTIDE SEQUENCE</scope>
    <source>
        <strain evidence="4">RCAD1218</strain>
    </source>
</reference>
<name>A0AAP6H7D2_RIEAN</name>
<evidence type="ECO:0000256" key="1">
    <source>
        <dbReference type="ARBA" id="ARBA00023125"/>
    </source>
</evidence>
<dbReference type="Pfam" id="PF01381">
    <property type="entry name" value="HTH_3"/>
    <property type="match status" value="1"/>
</dbReference>
<keyword evidence="2" id="KW-0175">Coiled coil</keyword>
<gene>
    <name evidence="4" type="ORF">PG303_02245</name>
</gene>
<dbReference type="RefSeq" id="WP_154468964.1">
    <property type="nucleotide sequence ID" value="NZ_CP110126.1"/>
</dbReference>
<sequence length="123" mass="14366">MIGYKIKNIRELKNLTQEYMAERLDISQAAYSKLEKGNTKISEEKLNKIAEILDVNPEDITDFDNKKVLNSFNNVKGNNNGIITYNEKDIILIRRLYEDKINLLEKLLQKAEEEIEHLKAILK</sequence>
<dbReference type="PANTHER" id="PTHR46558">
    <property type="entry name" value="TRACRIPTIONAL REGULATORY PROTEIN-RELATED-RELATED"/>
    <property type="match status" value="1"/>
</dbReference>
<evidence type="ECO:0000259" key="3">
    <source>
        <dbReference type="PROSITE" id="PS50943"/>
    </source>
</evidence>
<dbReference type="CDD" id="cd00093">
    <property type="entry name" value="HTH_XRE"/>
    <property type="match status" value="1"/>
</dbReference>
<dbReference type="InterPro" id="IPR010982">
    <property type="entry name" value="Lambda_DNA-bd_dom_sf"/>
</dbReference>
<evidence type="ECO:0000256" key="2">
    <source>
        <dbReference type="SAM" id="Coils"/>
    </source>
</evidence>
<dbReference type="GO" id="GO:0003677">
    <property type="term" value="F:DNA binding"/>
    <property type="evidence" value="ECO:0007669"/>
    <property type="project" value="UniProtKB-KW"/>
</dbReference>
<keyword evidence="1" id="KW-0238">DNA-binding</keyword>